<dbReference type="PANTHER" id="PTHR11645">
    <property type="entry name" value="PYRROLINE-5-CARBOXYLATE REDUCTASE"/>
    <property type="match status" value="1"/>
</dbReference>
<evidence type="ECO:0000313" key="14">
    <source>
        <dbReference type="EMBL" id="ACZ42343.1"/>
    </source>
</evidence>
<proteinExistence type="inferred from homology"/>
<dbReference type="Proteomes" id="UP000000323">
    <property type="component" value="Chromosome 1"/>
</dbReference>
<comment type="similarity">
    <text evidence="2 9">Belongs to the pyrroline-5-carboxylate reductase family.</text>
</comment>
<dbReference type="GO" id="GO:0055129">
    <property type="term" value="P:L-proline biosynthetic process"/>
    <property type="evidence" value="ECO:0007669"/>
    <property type="project" value="UniProtKB-UniRule"/>
</dbReference>
<feature type="domain" description="Pyrroline-5-carboxylate reductase dimerisation" evidence="13">
    <location>
        <begin position="166"/>
        <end position="269"/>
    </location>
</feature>
<evidence type="ECO:0000259" key="12">
    <source>
        <dbReference type="Pfam" id="PF03807"/>
    </source>
</evidence>
<gene>
    <name evidence="9" type="primary">proC</name>
    <name evidence="14" type="ordered locus">Tter_1437</name>
</gene>
<dbReference type="OrthoDB" id="9805754at2"/>
<keyword evidence="7 9" id="KW-0560">Oxidoreductase</keyword>
<dbReference type="NCBIfam" id="TIGR00112">
    <property type="entry name" value="proC"/>
    <property type="match status" value="1"/>
</dbReference>
<comment type="catalytic activity">
    <reaction evidence="9">
        <text>L-proline + NAD(+) = (S)-1-pyrroline-5-carboxylate + NADH + 2 H(+)</text>
        <dbReference type="Rhea" id="RHEA:14105"/>
        <dbReference type="ChEBI" id="CHEBI:15378"/>
        <dbReference type="ChEBI" id="CHEBI:17388"/>
        <dbReference type="ChEBI" id="CHEBI:57540"/>
        <dbReference type="ChEBI" id="CHEBI:57945"/>
        <dbReference type="ChEBI" id="CHEBI:60039"/>
        <dbReference type="EC" id="1.5.1.2"/>
    </reaction>
</comment>
<organism evidence="14 15">
    <name type="scientific">Thermobaculum terrenum (strain ATCC BAA-798 / CCMEE 7001 / YNP1)</name>
    <dbReference type="NCBI Taxonomy" id="525904"/>
    <lineage>
        <taxon>Bacteria</taxon>
        <taxon>Bacillati</taxon>
        <taxon>Chloroflexota</taxon>
        <taxon>Chloroflexia</taxon>
        <taxon>Candidatus Thermobaculales</taxon>
        <taxon>Candidatus Thermobaculaceae</taxon>
        <taxon>Thermobaculum</taxon>
    </lineage>
</organism>
<dbReference type="PIRSF" id="PIRSF000193">
    <property type="entry name" value="Pyrrol-5-carb_rd"/>
    <property type="match status" value="1"/>
</dbReference>
<dbReference type="AlphaFoldDB" id="D1CC28"/>
<keyword evidence="3 9" id="KW-0963">Cytoplasm</keyword>
<dbReference type="eggNOG" id="COG0345">
    <property type="taxonomic scope" value="Bacteria"/>
</dbReference>
<evidence type="ECO:0000256" key="8">
    <source>
        <dbReference type="ARBA" id="ARBA00058118"/>
    </source>
</evidence>
<dbReference type="Gene3D" id="1.10.3730.10">
    <property type="entry name" value="ProC C-terminal domain-like"/>
    <property type="match status" value="1"/>
</dbReference>
<protein>
    <recommendedName>
        <fullName evidence="9 10">Pyrroline-5-carboxylate reductase</fullName>
        <shortName evidence="9">P5C reductase</shortName>
        <shortName evidence="9">P5CR</shortName>
        <ecNumber evidence="9 10">1.5.1.2</ecNumber>
    </recommendedName>
    <alternativeName>
        <fullName evidence="9">PCA reductase</fullName>
    </alternativeName>
</protein>
<dbReference type="GO" id="GO:0004735">
    <property type="term" value="F:pyrroline-5-carboxylate reductase activity"/>
    <property type="evidence" value="ECO:0007669"/>
    <property type="project" value="UniProtKB-UniRule"/>
</dbReference>
<evidence type="ECO:0000256" key="3">
    <source>
        <dbReference type="ARBA" id="ARBA00022490"/>
    </source>
</evidence>
<evidence type="ECO:0000256" key="11">
    <source>
        <dbReference type="PIRSR" id="PIRSR000193-1"/>
    </source>
</evidence>
<feature type="binding site" evidence="11">
    <location>
        <position position="61"/>
    </location>
    <ligand>
        <name>NADPH</name>
        <dbReference type="ChEBI" id="CHEBI:57783"/>
    </ligand>
</feature>
<accession>D1CC28</accession>
<evidence type="ECO:0000256" key="7">
    <source>
        <dbReference type="ARBA" id="ARBA00023002"/>
    </source>
</evidence>
<dbReference type="InterPro" id="IPR008927">
    <property type="entry name" value="6-PGluconate_DH-like_C_sf"/>
</dbReference>
<dbReference type="Gene3D" id="3.40.50.720">
    <property type="entry name" value="NAD(P)-binding Rossmann-like Domain"/>
    <property type="match status" value="1"/>
</dbReference>
<dbReference type="InterPro" id="IPR029036">
    <property type="entry name" value="P5CR_dimer"/>
</dbReference>
<dbReference type="EC" id="1.5.1.2" evidence="9 10"/>
<dbReference type="STRING" id="525904.Tter_1437"/>
<dbReference type="FunFam" id="3.40.50.720:FF:000190">
    <property type="entry name" value="Pyrroline-5-carboxylate reductase"/>
    <property type="match status" value="1"/>
</dbReference>
<evidence type="ECO:0000256" key="4">
    <source>
        <dbReference type="ARBA" id="ARBA00022605"/>
    </source>
</evidence>
<feature type="binding site" evidence="11">
    <location>
        <begin position="12"/>
        <end position="17"/>
    </location>
    <ligand>
        <name>NADP(+)</name>
        <dbReference type="ChEBI" id="CHEBI:58349"/>
    </ligand>
</feature>
<evidence type="ECO:0000313" key="15">
    <source>
        <dbReference type="Proteomes" id="UP000000323"/>
    </source>
</evidence>
<comment type="subcellular location">
    <subcellularLocation>
        <location evidence="1 9">Cytoplasm</location>
    </subcellularLocation>
</comment>
<comment type="pathway">
    <text evidence="9">Amino-acid biosynthesis; L-proline biosynthesis; L-proline from L-glutamate 5-semialdehyde: step 1/1.</text>
</comment>
<dbReference type="InterPro" id="IPR028939">
    <property type="entry name" value="P5C_Rdtase_cat_N"/>
</dbReference>
<feature type="domain" description="Pyrroline-5-carboxylate reductase catalytic N-terminal" evidence="12">
    <location>
        <begin position="9"/>
        <end position="103"/>
    </location>
</feature>
<evidence type="ECO:0000256" key="9">
    <source>
        <dbReference type="HAMAP-Rule" id="MF_01925"/>
    </source>
</evidence>
<evidence type="ECO:0000256" key="5">
    <source>
        <dbReference type="ARBA" id="ARBA00022650"/>
    </source>
</evidence>
<dbReference type="SUPFAM" id="SSF48179">
    <property type="entry name" value="6-phosphogluconate dehydrogenase C-terminal domain-like"/>
    <property type="match status" value="1"/>
</dbReference>
<dbReference type="InterPro" id="IPR036291">
    <property type="entry name" value="NAD(P)-bd_dom_sf"/>
</dbReference>
<dbReference type="PANTHER" id="PTHR11645:SF66">
    <property type="entry name" value="PYRROLINE-5-CARBOXYLATE REDUCTASE"/>
    <property type="match status" value="1"/>
</dbReference>
<sequence length="281" mass="30454">MSSLGSATVSFIGAGAMAEAMIAGVLNRQLIRPEQVHASHPRADRRQELQTRYGINVHHMNLEAAQAGDIVVLTIKPQILKRVIPELRGNLRADQLVLSIIAGAPIHALATGLLHPAIARAMPNTPAQIGQGMTVWTTTHEVHHDQKAQVKELLGALGKEIWVEDEQMVDMATALSGTGPTYVFMVMEALIDAGVHLGFSRRVATELVEQTMLGSVMFALETRKHPAELRNMVTSPGGTSAEAIYQMEKGALRTVLSKAVYAAFLRTQTLSESVSKNIDKE</sequence>
<name>D1CC28_THET1</name>
<comment type="function">
    <text evidence="8 9">Catalyzes the reduction of 1-pyrroline-5-carboxylate (PCA) to L-proline.</text>
</comment>
<evidence type="ECO:0000256" key="1">
    <source>
        <dbReference type="ARBA" id="ARBA00004496"/>
    </source>
</evidence>
<keyword evidence="6 9" id="KW-0521">NADP</keyword>
<dbReference type="UniPathway" id="UPA00098">
    <property type="reaction ID" value="UER00361"/>
</dbReference>
<dbReference type="HAMAP" id="MF_01925">
    <property type="entry name" value="P5C_reductase"/>
    <property type="match status" value="1"/>
</dbReference>
<dbReference type="RefSeq" id="WP_012875378.1">
    <property type="nucleotide sequence ID" value="NC_013525.1"/>
</dbReference>
<dbReference type="SUPFAM" id="SSF51735">
    <property type="entry name" value="NAD(P)-binding Rossmann-fold domains"/>
    <property type="match status" value="1"/>
</dbReference>
<dbReference type="EMBL" id="CP001825">
    <property type="protein sequence ID" value="ACZ42343.1"/>
    <property type="molecule type" value="Genomic_DNA"/>
</dbReference>
<evidence type="ECO:0000256" key="6">
    <source>
        <dbReference type="ARBA" id="ARBA00022857"/>
    </source>
</evidence>
<dbReference type="GO" id="GO:0005737">
    <property type="term" value="C:cytoplasm"/>
    <property type="evidence" value="ECO:0007669"/>
    <property type="project" value="UniProtKB-SubCell"/>
</dbReference>
<dbReference type="Pfam" id="PF14748">
    <property type="entry name" value="P5CR_dimer"/>
    <property type="match status" value="1"/>
</dbReference>
<reference evidence="15" key="1">
    <citation type="journal article" date="2010" name="Stand. Genomic Sci.">
        <title>Complete genome sequence of 'Thermobaculum terrenum' type strain (YNP1).</title>
        <authorList>
            <person name="Kiss H."/>
            <person name="Cleland D."/>
            <person name="Lapidus A."/>
            <person name="Lucas S."/>
            <person name="Glavina Del Rio T."/>
            <person name="Nolan M."/>
            <person name="Tice H."/>
            <person name="Han C."/>
            <person name="Goodwin L."/>
            <person name="Pitluck S."/>
            <person name="Liolios K."/>
            <person name="Ivanova N."/>
            <person name="Mavromatis K."/>
            <person name="Ovchinnikova G."/>
            <person name="Pati A."/>
            <person name="Chen A."/>
            <person name="Palaniappan K."/>
            <person name="Land M."/>
            <person name="Hauser L."/>
            <person name="Chang Y."/>
            <person name="Jeffries C."/>
            <person name="Lu M."/>
            <person name="Brettin T."/>
            <person name="Detter J."/>
            <person name="Goker M."/>
            <person name="Tindall B."/>
            <person name="Beck B."/>
            <person name="McDermott T."/>
            <person name="Woyke T."/>
            <person name="Bristow J."/>
            <person name="Eisen J."/>
            <person name="Markowitz V."/>
            <person name="Hugenholtz P."/>
            <person name="Kyrpides N."/>
            <person name="Klenk H."/>
            <person name="Cheng J."/>
        </authorList>
    </citation>
    <scope>NUCLEOTIDE SEQUENCE [LARGE SCALE GENOMIC DNA]</scope>
    <source>
        <strain evidence="15">ATCC BAA-798 / YNP1</strain>
    </source>
</reference>
<keyword evidence="15" id="KW-1185">Reference proteome</keyword>
<dbReference type="KEGG" id="ttr:Tter_1437"/>
<evidence type="ECO:0000256" key="2">
    <source>
        <dbReference type="ARBA" id="ARBA00005525"/>
    </source>
</evidence>
<keyword evidence="4 9" id="KW-0028">Amino-acid biosynthesis</keyword>
<evidence type="ECO:0000259" key="13">
    <source>
        <dbReference type="Pfam" id="PF14748"/>
    </source>
</evidence>
<evidence type="ECO:0000256" key="10">
    <source>
        <dbReference type="NCBIfam" id="TIGR00112"/>
    </source>
</evidence>
<dbReference type="Pfam" id="PF03807">
    <property type="entry name" value="F420_oxidored"/>
    <property type="match status" value="1"/>
</dbReference>
<dbReference type="FunFam" id="1.10.3730.10:FF:000001">
    <property type="entry name" value="Pyrroline-5-carboxylate reductase"/>
    <property type="match status" value="1"/>
</dbReference>
<dbReference type="InterPro" id="IPR000304">
    <property type="entry name" value="Pyrroline-COOH_reductase"/>
</dbReference>
<dbReference type="HOGENOM" id="CLU_042344_0_1_0"/>
<comment type="catalytic activity">
    <reaction evidence="9">
        <text>L-proline + NADP(+) = (S)-1-pyrroline-5-carboxylate + NADPH + 2 H(+)</text>
        <dbReference type="Rhea" id="RHEA:14109"/>
        <dbReference type="ChEBI" id="CHEBI:15378"/>
        <dbReference type="ChEBI" id="CHEBI:17388"/>
        <dbReference type="ChEBI" id="CHEBI:57783"/>
        <dbReference type="ChEBI" id="CHEBI:58349"/>
        <dbReference type="ChEBI" id="CHEBI:60039"/>
        <dbReference type="EC" id="1.5.1.2"/>
    </reaction>
</comment>
<keyword evidence="5 9" id="KW-0641">Proline biosynthesis</keyword>